<sequence length="77" mass="8701">MLDVSFRQDSYPKIIVHVHVSRLARLQGVLAYLSREELALQGIPSCSPCEIALWVTRSGWILGYELLYNKLDKVSGP</sequence>
<reference evidence="1 2" key="1">
    <citation type="submission" date="2023-03" db="EMBL/GenBank/DDBJ databases">
        <title>WGS of Gossypium arboreum.</title>
        <authorList>
            <person name="Yu D."/>
        </authorList>
    </citation>
    <scope>NUCLEOTIDE SEQUENCE [LARGE SCALE GENOMIC DNA]</scope>
    <source>
        <tissue evidence="1">Leaf</tissue>
    </source>
</reference>
<proteinExistence type="predicted"/>
<organism evidence="1 2">
    <name type="scientific">Gossypium arboreum</name>
    <name type="common">Tree cotton</name>
    <name type="synonym">Gossypium nanking</name>
    <dbReference type="NCBI Taxonomy" id="29729"/>
    <lineage>
        <taxon>Eukaryota</taxon>
        <taxon>Viridiplantae</taxon>
        <taxon>Streptophyta</taxon>
        <taxon>Embryophyta</taxon>
        <taxon>Tracheophyta</taxon>
        <taxon>Spermatophyta</taxon>
        <taxon>Magnoliopsida</taxon>
        <taxon>eudicotyledons</taxon>
        <taxon>Gunneridae</taxon>
        <taxon>Pentapetalae</taxon>
        <taxon>rosids</taxon>
        <taxon>malvids</taxon>
        <taxon>Malvales</taxon>
        <taxon>Malvaceae</taxon>
        <taxon>Malvoideae</taxon>
        <taxon>Gossypium</taxon>
    </lineage>
</organism>
<dbReference type="Proteomes" id="UP001358586">
    <property type="component" value="Chromosome 1"/>
</dbReference>
<protein>
    <submittedName>
        <fullName evidence="1">Uncharacterized protein</fullName>
    </submittedName>
</protein>
<gene>
    <name evidence="1" type="ORF">PVK06_003332</name>
</gene>
<dbReference type="EMBL" id="JARKNE010000001">
    <property type="protein sequence ID" value="KAK5847030.1"/>
    <property type="molecule type" value="Genomic_DNA"/>
</dbReference>
<evidence type="ECO:0000313" key="1">
    <source>
        <dbReference type="EMBL" id="KAK5847030.1"/>
    </source>
</evidence>
<accession>A0ABR0R610</accession>
<keyword evidence="2" id="KW-1185">Reference proteome</keyword>
<evidence type="ECO:0000313" key="2">
    <source>
        <dbReference type="Proteomes" id="UP001358586"/>
    </source>
</evidence>
<name>A0ABR0R610_GOSAR</name>
<comment type="caution">
    <text evidence="1">The sequence shown here is derived from an EMBL/GenBank/DDBJ whole genome shotgun (WGS) entry which is preliminary data.</text>
</comment>